<evidence type="ECO:0000313" key="2">
    <source>
        <dbReference type="EMBL" id="KAK2107616.1"/>
    </source>
</evidence>
<sequence>MPERQHGEETKNAEKNQREKQVGAEMGFQKPKARSIPRRCLKNVCKVLMKHKYKRGDGCWRNGAWHQPEKSLELLKAIRSTDQREDQEEGPRRVEKLPNQLEVSWPGLKEETEGHPPSKRVSQVT</sequence>
<accession>A0ABQ9VEM5</accession>
<dbReference type="EMBL" id="JASSZA010000006">
    <property type="protein sequence ID" value="KAK2107616.1"/>
    <property type="molecule type" value="Genomic_DNA"/>
</dbReference>
<gene>
    <name evidence="2" type="ORF">P7K49_012781</name>
</gene>
<protein>
    <submittedName>
        <fullName evidence="2">Uncharacterized protein</fullName>
    </submittedName>
</protein>
<comment type="caution">
    <text evidence="2">The sequence shown here is derived from an EMBL/GenBank/DDBJ whole genome shotgun (WGS) entry which is preliminary data.</text>
</comment>
<feature type="compositionally biased region" description="Basic and acidic residues" evidence="1">
    <location>
        <begin position="1"/>
        <end position="22"/>
    </location>
</feature>
<keyword evidence="3" id="KW-1185">Reference proteome</keyword>
<name>A0ABQ9VEM5_SAGOE</name>
<proteinExistence type="predicted"/>
<dbReference type="Proteomes" id="UP001266305">
    <property type="component" value="Unassembled WGS sequence"/>
</dbReference>
<evidence type="ECO:0000256" key="1">
    <source>
        <dbReference type="SAM" id="MobiDB-lite"/>
    </source>
</evidence>
<evidence type="ECO:0000313" key="3">
    <source>
        <dbReference type="Proteomes" id="UP001266305"/>
    </source>
</evidence>
<feature type="region of interest" description="Disordered" evidence="1">
    <location>
        <begin position="77"/>
        <end position="125"/>
    </location>
</feature>
<reference evidence="2 3" key="1">
    <citation type="submission" date="2023-05" db="EMBL/GenBank/DDBJ databases">
        <title>B98-5 Cell Line De Novo Hybrid Assembly: An Optical Mapping Approach.</title>
        <authorList>
            <person name="Kananen K."/>
            <person name="Auerbach J.A."/>
            <person name="Kautto E."/>
            <person name="Blachly J.S."/>
        </authorList>
    </citation>
    <scope>NUCLEOTIDE SEQUENCE [LARGE SCALE GENOMIC DNA]</scope>
    <source>
        <strain evidence="2">B95-8</strain>
        <tissue evidence="2">Cell line</tissue>
    </source>
</reference>
<feature type="region of interest" description="Disordered" evidence="1">
    <location>
        <begin position="1"/>
        <end position="34"/>
    </location>
</feature>
<feature type="compositionally biased region" description="Basic and acidic residues" evidence="1">
    <location>
        <begin position="79"/>
        <end position="96"/>
    </location>
</feature>
<organism evidence="2 3">
    <name type="scientific">Saguinus oedipus</name>
    <name type="common">Cotton-top tamarin</name>
    <name type="synonym">Oedipomidas oedipus</name>
    <dbReference type="NCBI Taxonomy" id="9490"/>
    <lineage>
        <taxon>Eukaryota</taxon>
        <taxon>Metazoa</taxon>
        <taxon>Chordata</taxon>
        <taxon>Craniata</taxon>
        <taxon>Vertebrata</taxon>
        <taxon>Euteleostomi</taxon>
        <taxon>Mammalia</taxon>
        <taxon>Eutheria</taxon>
        <taxon>Euarchontoglires</taxon>
        <taxon>Primates</taxon>
        <taxon>Haplorrhini</taxon>
        <taxon>Platyrrhini</taxon>
        <taxon>Cebidae</taxon>
        <taxon>Callitrichinae</taxon>
        <taxon>Saguinus</taxon>
    </lineage>
</organism>